<name>A0A0D0E035_9AGAM</name>
<dbReference type="OrthoDB" id="2656897at2759"/>
<accession>A0A0D0E035</accession>
<protein>
    <submittedName>
        <fullName evidence="1">Uncharacterized protein</fullName>
    </submittedName>
</protein>
<dbReference type="InParanoid" id="A0A0D0E035"/>
<evidence type="ECO:0000313" key="2">
    <source>
        <dbReference type="Proteomes" id="UP000054538"/>
    </source>
</evidence>
<organism evidence="1 2">
    <name type="scientific">Paxillus rubicundulus Ve08.2h10</name>
    <dbReference type="NCBI Taxonomy" id="930991"/>
    <lineage>
        <taxon>Eukaryota</taxon>
        <taxon>Fungi</taxon>
        <taxon>Dikarya</taxon>
        <taxon>Basidiomycota</taxon>
        <taxon>Agaricomycotina</taxon>
        <taxon>Agaricomycetes</taxon>
        <taxon>Agaricomycetidae</taxon>
        <taxon>Boletales</taxon>
        <taxon>Paxilineae</taxon>
        <taxon>Paxillaceae</taxon>
        <taxon>Paxillus</taxon>
    </lineage>
</organism>
<dbReference type="Proteomes" id="UP000054538">
    <property type="component" value="Unassembled WGS sequence"/>
</dbReference>
<dbReference type="HOGENOM" id="CLU_2441719_0_0_1"/>
<dbReference type="AlphaFoldDB" id="A0A0D0E035"/>
<reference evidence="2" key="2">
    <citation type="submission" date="2015-01" db="EMBL/GenBank/DDBJ databases">
        <title>Evolutionary Origins and Diversification of the Mycorrhizal Mutualists.</title>
        <authorList>
            <consortium name="DOE Joint Genome Institute"/>
            <consortium name="Mycorrhizal Genomics Consortium"/>
            <person name="Kohler A."/>
            <person name="Kuo A."/>
            <person name="Nagy L.G."/>
            <person name="Floudas D."/>
            <person name="Copeland A."/>
            <person name="Barry K.W."/>
            <person name="Cichocki N."/>
            <person name="Veneault-Fourrey C."/>
            <person name="LaButti K."/>
            <person name="Lindquist E.A."/>
            <person name="Lipzen A."/>
            <person name="Lundell T."/>
            <person name="Morin E."/>
            <person name="Murat C."/>
            <person name="Riley R."/>
            <person name="Ohm R."/>
            <person name="Sun H."/>
            <person name="Tunlid A."/>
            <person name="Henrissat B."/>
            <person name="Grigoriev I.V."/>
            <person name="Hibbett D.S."/>
            <person name="Martin F."/>
        </authorList>
    </citation>
    <scope>NUCLEOTIDE SEQUENCE [LARGE SCALE GENOMIC DNA]</scope>
    <source>
        <strain evidence="2">Ve08.2h10</strain>
    </source>
</reference>
<sequence>MCAVVEPRWLQYECGHFSIRDNLPWWMDYCMYEYCVHSPLHETPCRNCEETCEQQMLTSPNIIMSGGINLCRSCELHRLRAMSQRRRRRREVGTGQ</sequence>
<dbReference type="EMBL" id="KN824983">
    <property type="protein sequence ID" value="KIK96491.1"/>
    <property type="molecule type" value="Genomic_DNA"/>
</dbReference>
<gene>
    <name evidence="1" type="ORF">PAXRUDRAFT_304835</name>
</gene>
<reference evidence="1 2" key="1">
    <citation type="submission" date="2014-04" db="EMBL/GenBank/DDBJ databases">
        <authorList>
            <consortium name="DOE Joint Genome Institute"/>
            <person name="Kuo A."/>
            <person name="Kohler A."/>
            <person name="Jargeat P."/>
            <person name="Nagy L.G."/>
            <person name="Floudas D."/>
            <person name="Copeland A."/>
            <person name="Barry K.W."/>
            <person name="Cichocki N."/>
            <person name="Veneault-Fourrey C."/>
            <person name="LaButti K."/>
            <person name="Lindquist E.A."/>
            <person name="Lipzen A."/>
            <person name="Lundell T."/>
            <person name="Morin E."/>
            <person name="Murat C."/>
            <person name="Sun H."/>
            <person name="Tunlid A."/>
            <person name="Henrissat B."/>
            <person name="Grigoriev I.V."/>
            <person name="Hibbett D.S."/>
            <person name="Martin F."/>
            <person name="Nordberg H.P."/>
            <person name="Cantor M.N."/>
            <person name="Hua S.X."/>
        </authorList>
    </citation>
    <scope>NUCLEOTIDE SEQUENCE [LARGE SCALE GENOMIC DNA]</scope>
    <source>
        <strain evidence="1 2">Ve08.2h10</strain>
    </source>
</reference>
<evidence type="ECO:0000313" key="1">
    <source>
        <dbReference type="EMBL" id="KIK96491.1"/>
    </source>
</evidence>
<keyword evidence="2" id="KW-1185">Reference proteome</keyword>
<proteinExistence type="predicted"/>